<dbReference type="InterPro" id="IPR020904">
    <property type="entry name" value="Sc_DH/Rdtase_CS"/>
</dbReference>
<dbReference type="PROSITE" id="PS00061">
    <property type="entry name" value="ADH_SHORT"/>
    <property type="match status" value="1"/>
</dbReference>
<dbReference type="Pfam" id="PF13561">
    <property type="entry name" value="adh_short_C2"/>
    <property type="match status" value="1"/>
</dbReference>
<sequence>MTGSMINQLFNLEGQVALVTGAGSGIGQRMAYALAKAGAKVVLSGRHAETLAQTAVAIAGEGGDAAIETVDLNKRETLPRFIEKVSSHFGAPDILVNAAGVNLRQPADDITLESWDMTLNLNLSVPFFLAKACLPGMREKGHGKIINIGSLQSYRAFANSIPYGASKGGVAQLTRAMAEAWSKEGITTNAIAPGFFQTPLTEKVFSDDSLSKHHASMTAVGRNGELSDFDGLTVFLASKASDYISGQMISLDGGYTAK</sequence>
<dbReference type="GO" id="GO:0008874">
    <property type="term" value="F:gluconate 5-dehydrogenase activity"/>
    <property type="evidence" value="ECO:0007669"/>
    <property type="project" value="UniProtKB-EC"/>
</dbReference>
<gene>
    <name evidence="2" type="primary">gno_2</name>
    <name evidence="2" type="ORF">GCE9029_03306</name>
</gene>
<dbReference type="STRING" id="1796497.GCE9029_03306"/>
<reference evidence="3" key="1">
    <citation type="submission" date="2016-02" db="EMBL/GenBank/DDBJ databases">
        <authorList>
            <person name="Rodrigo-Torres Lidia"/>
            <person name="Arahal R.David."/>
        </authorList>
    </citation>
    <scope>NUCLEOTIDE SEQUENCE [LARGE SCALE GENOMIC DNA]</scope>
    <source>
        <strain evidence="3">CECT 9029</strain>
    </source>
</reference>
<evidence type="ECO:0000313" key="2">
    <source>
        <dbReference type="EMBL" id="CZF82570.1"/>
    </source>
</evidence>
<dbReference type="EC" id="1.1.1.69" evidence="2"/>
<organism evidence="2 3">
    <name type="scientific">Grimontia celer</name>
    <dbReference type="NCBI Taxonomy" id="1796497"/>
    <lineage>
        <taxon>Bacteria</taxon>
        <taxon>Pseudomonadati</taxon>
        <taxon>Pseudomonadota</taxon>
        <taxon>Gammaproteobacteria</taxon>
        <taxon>Vibrionales</taxon>
        <taxon>Vibrionaceae</taxon>
        <taxon>Grimontia</taxon>
    </lineage>
</organism>
<keyword evidence="3" id="KW-1185">Reference proteome</keyword>
<dbReference type="InterPro" id="IPR002347">
    <property type="entry name" value="SDR_fam"/>
</dbReference>
<evidence type="ECO:0000256" key="1">
    <source>
        <dbReference type="ARBA" id="ARBA00006484"/>
    </source>
</evidence>
<proteinExistence type="inferred from homology"/>
<dbReference type="FunFam" id="3.40.50.720:FF:000084">
    <property type="entry name" value="Short-chain dehydrogenase reductase"/>
    <property type="match status" value="1"/>
</dbReference>
<dbReference type="PRINTS" id="PR00081">
    <property type="entry name" value="GDHRDH"/>
</dbReference>
<name>A0A128F7U9_9GAMM</name>
<accession>A0A128F7U9</accession>
<dbReference type="EMBL" id="FIZX01000002">
    <property type="protein sequence ID" value="CZF82570.1"/>
    <property type="molecule type" value="Genomic_DNA"/>
</dbReference>
<dbReference type="InterPro" id="IPR036291">
    <property type="entry name" value="NAD(P)-bd_dom_sf"/>
</dbReference>
<dbReference type="RefSeq" id="WP_046304665.1">
    <property type="nucleotide sequence ID" value="NZ_FIZX01000002.1"/>
</dbReference>
<evidence type="ECO:0000313" key="3">
    <source>
        <dbReference type="Proteomes" id="UP000071641"/>
    </source>
</evidence>
<keyword evidence="2" id="KW-0560">Oxidoreductase</keyword>
<protein>
    <submittedName>
        <fullName evidence="2">Gluconate 5-dehydrogenase</fullName>
        <ecNumber evidence="2">1.1.1.69</ecNumber>
    </submittedName>
</protein>
<dbReference type="PANTHER" id="PTHR42760">
    <property type="entry name" value="SHORT-CHAIN DEHYDROGENASES/REDUCTASES FAMILY MEMBER"/>
    <property type="match status" value="1"/>
</dbReference>
<dbReference type="AlphaFoldDB" id="A0A128F7U9"/>
<comment type="similarity">
    <text evidence="1">Belongs to the short-chain dehydrogenases/reductases (SDR) family.</text>
</comment>
<dbReference type="SUPFAM" id="SSF51735">
    <property type="entry name" value="NAD(P)-binding Rossmann-fold domains"/>
    <property type="match status" value="1"/>
</dbReference>
<dbReference type="OrthoDB" id="9803333at2"/>
<dbReference type="PRINTS" id="PR00080">
    <property type="entry name" value="SDRFAMILY"/>
</dbReference>
<dbReference type="Gene3D" id="3.40.50.720">
    <property type="entry name" value="NAD(P)-binding Rossmann-like Domain"/>
    <property type="match status" value="1"/>
</dbReference>
<dbReference type="Proteomes" id="UP000071641">
    <property type="component" value="Unassembled WGS sequence"/>
</dbReference>